<evidence type="ECO:0000256" key="1">
    <source>
        <dbReference type="SAM" id="MobiDB-lite"/>
    </source>
</evidence>
<keyword evidence="5" id="KW-1185">Reference proteome</keyword>
<evidence type="ECO:0008006" key="6">
    <source>
        <dbReference type="Google" id="ProtNLM"/>
    </source>
</evidence>
<dbReference type="OrthoDB" id="2602488at2"/>
<evidence type="ECO:0000313" key="3">
    <source>
        <dbReference type="EMBL" id="SFQ53787.1"/>
    </source>
</evidence>
<dbReference type="EMBL" id="FOWC01000014">
    <property type="protein sequence ID" value="SFQ53787.1"/>
    <property type="molecule type" value="Genomic_DNA"/>
</dbReference>
<dbReference type="AlphaFoldDB" id="A0A1I5ZCC4"/>
<reference evidence="3 4" key="1">
    <citation type="submission" date="2016-10" db="EMBL/GenBank/DDBJ databases">
        <authorList>
            <person name="de Groot N.N."/>
        </authorList>
    </citation>
    <scope>NUCLEOTIDE SEQUENCE [LARGE SCALE GENOMIC DNA]</scope>
    <source>
        <strain evidence="3 4">DSM 44637</strain>
    </source>
</reference>
<dbReference type="RefSeq" id="WP_093576304.1">
    <property type="nucleotide sequence ID" value="NZ_FOWC01000014.1"/>
</dbReference>
<sequence length="73" mass="7901">MASVSPKIRRPGETPASKSGHLVLVHAATPGALVFHNPSGDTPESQRSAAVRVNDFTRFYAERAIPFTSPRTR</sequence>
<reference evidence="2 5" key="2">
    <citation type="submission" date="2020-01" db="EMBL/GenBank/DDBJ databases">
        <title>Insect and environment-associated Actinomycetes.</title>
        <authorList>
            <person name="Currrie C."/>
            <person name="Chevrette M."/>
            <person name="Carlson C."/>
            <person name="Stubbendieck R."/>
            <person name="Wendt-Pienkowski E."/>
        </authorList>
    </citation>
    <scope>NUCLEOTIDE SEQUENCE [LARGE SCALE GENOMIC DNA]</scope>
    <source>
        <strain evidence="2 5">SID8386</strain>
    </source>
</reference>
<evidence type="ECO:0000313" key="4">
    <source>
        <dbReference type="Proteomes" id="UP000199137"/>
    </source>
</evidence>
<feature type="region of interest" description="Disordered" evidence="1">
    <location>
        <begin position="1"/>
        <end position="21"/>
    </location>
</feature>
<dbReference type="Proteomes" id="UP000470404">
    <property type="component" value="Unassembled WGS sequence"/>
</dbReference>
<name>A0A1I5ZCC4_9PSEU</name>
<protein>
    <recommendedName>
        <fullName evidence="6">Peptidase C39-like domain-containing protein</fullName>
    </recommendedName>
</protein>
<evidence type="ECO:0000313" key="5">
    <source>
        <dbReference type="Proteomes" id="UP000470404"/>
    </source>
</evidence>
<organism evidence="3 4">
    <name type="scientific">Amycolatopsis rubida</name>
    <dbReference type="NCBI Taxonomy" id="112413"/>
    <lineage>
        <taxon>Bacteria</taxon>
        <taxon>Bacillati</taxon>
        <taxon>Actinomycetota</taxon>
        <taxon>Actinomycetes</taxon>
        <taxon>Pseudonocardiales</taxon>
        <taxon>Pseudonocardiaceae</taxon>
        <taxon>Amycolatopsis</taxon>
    </lineage>
</organism>
<evidence type="ECO:0000313" key="2">
    <source>
        <dbReference type="EMBL" id="NEC55791.1"/>
    </source>
</evidence>
<gene>
    <name evidence="2" type="ORF">G3I59_09350</name>
    <name evidence="3" type="ORF">SAMN05421854_114173</name>
</gene>
<dbReference type="EMBL" id="JAAGNC010000061">
    <property type="protein sequence ID" value="NEC55791.1"/>
    <property type="molecule type" value="Genomic_DNA"/>
</dbReference>
<dbReference type="Proteomes" id="UP000199137">
    <property type="component" value="Unassembled WGS sequence"/>
</dbReference>
<proteinExistence type="predicted"/>
<accession>A0A1I5ZCC4</accession>